<dbReference type="SUPFAM" id="SSF50800">
    <property type="entry name" value="PK beta-barrel domain-like"/>
    <property type="match status" value="1"/>
</dbReference>
<dbReference type="InterPro" id="IPR011037">
    <property type="entry name" value="Pyrv_Knase-like_insert_dom_sf"/>
</dbReference>
<protein>
    <submittedName>
        <fullName evidence="3">MOSC domain-containing protein</fullName>
    </submittedName>
</protein>
<dbReference type="GO" id="GO:0030170">
    <property type="term" value="F:pyridoxal phosphate binding"/>
    <property type="evidence" value="ECO:0007669"/>
    <property type="project" value="InterPro"/>
</dbReference>
<dbReference type="Pfam" id="PF03473">
    <property type="entry name" value="MOSC"/>
    <property type="match status" value="1"/>
</dbReference>
<dbReference type="KEGG" id="ssyi:EKG83_25230"/>
<dbReference type="GO" id="GO:0003824">
    <property type="term" value="F:catalytic activity"/>
    <property type="evidence" value="ECO:0007669"/>
    <property type="project" value="InterPro"/>
</dbReference>
<organism evidence="3 4">
    <name type="scientific">Saccharothrix syringae</name>
    <name type="common">Nocardiopsis syringae</name>
    <dbReference type="NCBI Taxonomy" id="103733"/>
    <lineage>
        <taxon>Bacteria</taxon>
        <taxon>Bacillati</taxon>
        <taxon>Actinomycetota</taxon>
        <taxon>Actinomycetes</taxon>
        <taxon>Pseudonocardiales</taxon>
        <taxon>Pseudonocardiaceae</taxon>
        <taxon>Saccharothrix</taxon>
    </lineage>
</organism>
<sequence length="257" mass="27482">MRSRGREALRRTRSATLGPGSTGIKGASVPLGGVVVVGRVHAVHRYPVKSMAGEVLEAADLSWHGVVDDRRWGFVREGRVRDGFPWLTARQRPDLVLHRPRLVGRTVVVRTPAGREHDVADPALAALLGARPMKLDRGTFDSAPVSLISTRSVAAVGAGDARRFRPNLVVETDGDEDDWVGWAVAVGGAVLRIDRRDRRCAVVSVDPDTGERDRSVLRAIARGHDMALGVYASVVVPGRIAVGDAVVPVSEGAPALL</sequence>
<feature type="compositionally biased region" description="Basic and acidic residues" evidence="1">
    <location>
        <begin position="1"/>
        <end position="10"/>
    </location>
</feature>
<dbReference type="Pfam" id="PF03476">
    <property type="entry name" value="MOSC_N"/>
    <property type="match status" value="1"/>
</dbReference>
<proteinExistence type="predicted"/>
<dbReference type="EMBL" id="CP034550">
    <property type="protein sequence ID" value="QFZ20280.1"/>
    <property type="molecule type" value="Genomic_DNA"/>
</dbReference>
<keyword evidence="4" id="KW-1185">Reference proteome</keyword>
<dbReference type="InterPro" id="IPR005302">
    <property type="entry name" value="MoCF_Sase_C"/>
</dbReference>
<dbReference type="GO" id="GO:0030151">
    <property type="term" value="F:molybdenum ion binding"/>
    <property type="evidence" value="ECO:0007669"/>
    <property type="project" value="InterPro"/>
</dbReference>
<dbReference type="AlphaFoldDB" id="A0A5Q0H391"/>
<dbReference type="OrthoDB" id="9793178at2"/>
<feature type="domain" description="MOSC" evidence="2">
    <location>
        <begin position="121"/>
        <end position="249"/>
    </location>
</feature>
<evidence type="ECO:0000313" key="4">
    <source>
        <dbReference type="Proteomes" id="UP000325787"/>
    </source>
</evidence>
<dbReference type="PROSITE" id="PS51340">
    <property type="entry name" value="MOSC"/>
    <property type="match status" value="1"/>
</dbReference>
<evidence type="ECO:0000313" key="3">
    <source>
        <dbReference type="EMBL" id="QFZ20280.1"/>
    </source>
</evidence>
<dbReference type="InterPro" id="IPR005303">
    <property type="entry name" value="MOCOS_middle"/>
</dbReference>
<dbReference type="Proteomes" id="UP000325787">
    <property type="component" value="Chromosome"/>
</dbReference>
<name>A0A5Q0H391_SACSY</name>
<feature type="region of interest" description="Disordered" evidence="1">
    <location>
        <begin position="1"/>
        <end position="23"/>
    </location>
</feature>
<evidence type="ECO:0000259" key="2">
    <source>
        <dbReference type="PROSITE" id="PS51340"/>
    </source>
</evidence>
<accession>A0A5Q0H391</accession>
<evidence type="ECO:0000256" key="1">
    <source>
        <dbReference type="SAM" id="MobiDB-lite"/>
    </source>
</evidence>
<gene>
    <name evidence="3" type="ORF">EKG83_25230</name>
</gene>
<dbReference type="Gene3D" id="2.40.33.20">
    <property type="entry name" value="PK beta-barrel domain-like"/>
    <property type="match status" value="1"/>
</dbReference>
<reference evidence="4" key="1">
    <citation type="journal article" date="2021" name="Curr. Microbiol.">
        <title>Complete genome of nocamycin-producing strain Saccharothrix syringae NRRL B-16468 reveals the biosynthetic potential for secondary metabolites.</title>
        <authorList>
            <person name="Mo X."/>
            <person name="Yang S."/>
        </authorList>
    </citation>
    <scope>NUCLEOTIDE SEQUENCE [LARGE SCALE GENOMIC DNA]</scope>
    <source>
        <strain evidence="4">ATCC 51364 / DSM 43886 / JCM 6844 / KCTC 9398 / NBRC 14523 / NRRL B-16468 / INA 2240</strain>
    </source>
</reference>